<dbReference type="EMBL" id="DVNK01000056">
    <property type="protein sequence ID" value="HIU47446.1"/>
    <property type="molecule type" value="Genomic_DNA"/>
</dbReference>
<evidence type="ECO:0000313" key="3">
    <source>
        <dbReference type="Proteomes" id="UP000824123"/>
    </source>
</evidence>
<feature type="domain" description="Polymerase nucleotidyl transferase" evidence="1">
    <location>
        <begin position="27"/>
        <end position="64"/>
    </location>
</feature>
<evidence type="ECO:0000259" key="1">
    <source>
        <dbReference type="Pfam" id="PF01909"/>
    </source>
</evidence>
<dbReference type="CDD" id="cd05403">
    <property type="entry name" value="NT_KNTase_like"/>
    <property type="match status" value="1"/>
</dbReference>
<sequence>MEFCLAEWLKGYRAAVEAEFGARVWFMGIQGSYGRGEAGPDSDIDVVLILDKLTPDDLRAYRAVLDTLSAREQICGFIAGRAELMAWERSDSFQLCYDAVPIMGTLDELKALITADDVARAVRIGACNVYHGCAHNMLHGRSADVLRGLLKSAVFTLQAIAFARTGTYERRHAALGEHLTGDDLTLWRACARVKADLDVAHGEFEALSAQLLSWAQLHIAINK</sequence>
<dbReference type="Proteomes" id="UP000824123">
    <property type="component" value="Unassembled WGS sequence"/>
</dbReference>
<dbReference type="Pfam" id="PF01909">
    <property type="entry name" value="NTP_transf_2"/>
    <property type="match status" value="1"/>
</dbReference>
<comment type="caution">
    <text evidence="2">The sequence shown here is derived from an EMBL/GenBank/DDBJ whole genome shotgun (WGS) entry which is preliminary data.</text>
</comment>
<name>A0A9D1LSU4_9FIRM</name>
<proteinExistence type="predicted"/>
<dbReference type="SUPFAM" id="SSF81301">
    <property type="entry name" value="Nucleotidyltransferase"/>
    <property type="match status" value="1"/>
</dbReference>
<reference evidence="2" key="2">
    <citation type="journal article" date="2021" name="PeerJ">
        <title>Extensive microbial diversity within the chicken gut microbiome revealed by metagenomics and culture.</title>
        <authorList>
            <person name="Gilroy R."/>
            <person name="Ravi A."/>
            <person name="Getino M."/>
            <person name="Pursley I."/>
            <person name="Horton D.L."/>
            <person name="Alikhan N.F."/>
            <person name="Baker D."/>
            <person name="Gharbi K."/>
            <person name="Hall N."/>
            <person name="Watson M."/>
            <person name="Adriaenssens E.M."/>
            <person name="Foster-Nyarko E."/>
            <person name="Jarju S."/>
            <person name="Secka A."/>
            <person name="Antonio M."/>
            <person name="Oren A."/>
            <person name="Chaudhuri R.R."/>
            <person name="La Ragione R."/>
            <person name="Hildebrand F."/>
            <person name="Pallen M.J."/>
        </authorList>
    </citation>
    <scope>NUCLEOTIDE SEQUENCE</scope>
    <source>
        <strain evidence="2">ChiSxjej2B14-8506</strain>
    </source>
</reference>
<organism evidence="2 3">
    <name type="scientific">Candidatus Fimadaptatus faecigallinarum</name>
    <dbReference type="NCBI Taxonomy" id="2840814"/>
    <lineage>
        <taxon>Bacteria</taxon>
        <taxon>Bacillati</taxon>
        <taxon>Bacillota</taxon>
        <taxon>Clostridia</taxon>
        <taxon>Eubacteriales</taxon>
        <taxon>Candidatus Fimadaptatus</taxon>
    </lineage>
</organism>
<gene>
    <name evidence="2" type="ORF">IAC59_09365</name>
</gene>
<evidence type="ECO:0000313" key="2">
    <source>
        <dbReference type="EMBL" id="HIU47446.1"/>
    </source>
</evidence>
<accession>A0A9D1LSU4</accession>
<dbReference type="InterPro" id="IPR002934">
    <property type="entry name" value="Polymerase_NTP_transf_dom"/>
</dbReference>
<dbReference type="Gene3D" id="3.30.460.10">
    <property type="entry name" value="Beta Polymerase, domain 2"/>
    <property type="match status" value="1"/>
</dbReference>
<dbReference type="InterPro" id="IPR043519">
    <property type="entry name" value="NT_sf"/>
</dbReference>
<protein>
    <submittedName>
        <fullName evidence="2">Nucleotidyltransferase domain-containing protein</fullName>
    </submittedName>
</protein>
<dbReference type="AlphaFoldDB" id="A0A9D1LSU4"/>
<dbReference type="GO" id="GO:0016779">
    <property type="term" value="F:nucleotidyltransferase activity"/>
    <property type="evidence" value="ECO:0007669"/>
    <property type="project" value="InterPro"/>
</dbReference>
<reference evidence="2" key="1">
    <citation type="submission" date="2020-10" db="EMBL/GenBank/DDBJ databases">
        <authorList>
            <person name="Gilroy R."/>
        </authorList>
    </citation>
    <scope>NUCLEOTIDE SEQUENCE</scope>
    <source>
        <strain evidence="2">ChiSxjej2B14-8506</strain>
    </source>
</reference>